<gene>
    <name evidence="1" type="ORF">RF11_03749</name>
</gene>
<dbReference type="EMBL" id="JWZT01001318">
    <property type="protein sequence ID" value="KII72213.1"/>
    <property type="molecule type" value="Genomic_DNA"/>
</dbReference>
<name>A0A0C2JS20_THEKT</name>
<sequence length="101" mass="10819">MPQPGPANMALESTGQARASGSAAFFSINEMDFVLHEQTLASKTPIELQVVELLKAVDELINKEKIMVSAGNAVDHTTRRNAGGPQHAEYATEEVIQVASI</sequence>
<reference evidence="1 2" key="1">
    <citation type="journal article" date="2014" name="Genome Biol. Evol.">
        <title>The genome of the myxosporean Thelohanellus kitauei shows adaptations to nutrient acquisition within its fish host.</title>
        <authorList>
            <person name="Yang Y."/>
            <person name="Xiong J."/>
            <person name="Zhou Z."/>
            <person name="Huo F."/>
            <person name="Miao W."/>
            <person name="Ran C."/>
            <person name="Liu Y."/>
            <person name="Zhang J."/>
            <person name="Feng J."/>
            <person name="Wang M."/>
            <person name="Wang M."/>
            <person name="Wang L."/>
            <person name="Yao B."/>
        </authorList>
    </citation>
    <scope>NUCLEOTIDE SEQUENCE [LARGE SCALE GENOMIC DNA]</scope>
    <source>
        <strain evidence="1">Wuqing</strain>
    </source>
</reference>
<organism evidence="1 2">
    <name type="scientific">Thelohanellus kitauei</name>
    <name type="common">Myxosporean</name>
    <dbReference type="NCBI Taxonomy" id="669202"/>
    <lineage>
        <taxon>Eukaryota</taxon>
        <taxon>Metazoa</taxon>
        <taxon>Cnidaria</taxon>
        <taxon>Myxozoa</taxon>
        <taxon>Myxosporea</taxon>
        <taxon>Bivalvulida</taxon>
        <taxon>Platysporina</taxon>
        <taxon>Myxobolidae</taxon>
        <taxon>Thelohanellus</taxon>
    </lineage>
</organism>
<protein>
    <submittedName>
        <fullName evidence="1">Uncharacterized protein</fullName>
    </submittedName>
</protein>
<keyword evidence="2" id="KW-1185">Reference proteome</keyword>
<evidence type="ECO:0000313" key="1">
    <source>
        <dbReference type="EMBL" id="KII72213.1"/>
    </source>
</evidence>
<evidence type="ECO:0000313" key="2">
    <source>
        <dbReference type="Proteomes" id="UP000031668"/>
    </source>
</evidence>
<comment type="caution">
    <text evidence="1">The sequence shown here is derived from an EMBL/GenBank/DDBJ whole genome shotgun (WGS) entry which is preliminary data.</text>
</comment>
<dbReference type="AlphaFoldDB" id="A0A0C2JS20"/>
<accession>A0A0C2JS20</accession>
<dbReference type="Proteomes" id="UP000031668">
    <property type="component" value="Unassembled WGS sequence"/>
</dbReference>
<proteinExistence type="predicted"/>